<dbReference type="InterPro" id="IPR018120">
    <property type="entry name" value="Glyco_hydro_1_AS"/>
</dbReference>
<organism evidence="17 18">
    <name type="scientific">Brassica cretica</name>
    <name type="common">Mustard</name>
    <dbReference type="NCBI Taxonomy" id="69181"/>
    <lineage>
        <taxon>Eukaryota</taxon>
        <taxon>Viridiplantae</taxon>
        <taxon>Streptophyta</taxon>
        <taxon>Embryophyta</taxon>
        <taxon>Tracheophyta</taxon>
        <taxon>Spermatophyta</taxon>
        <taxon>Magnoliopsida</taxon>
        <taxon>eudicotyledons</taxon>
        <taxon>Gunneridae</taxon>
        <taxon>Pentapetalae</taxon>
        <taxon>rosids</taxon>
        <taxon>malvids</taxon>
        <taxon>Brassicales</taxon>
        <taxon>Brassicaceae</taxon>
        <taxon>Brassiceae</taxon>
        <taxon>Brassica</taxon>
    </lineage>
</organism>
<dbReference type="AlphaFoldDB" id="A0A8S9H1W7"/>
<comment type="catalytic activity">
    <reaction evidence="13">
        <text>a thioglucoside + H2O = a sugar + a thiol.</text>
        <dbReference type="EC" id="3.2.1.147"/>
    </reaction>
</comment>
<evidence type="ECO:0000256" key="1">
    <source>
        <dbReference type="ARBA" id="ARBA00000448"/>
    </source>
</evidence>
<feature type="active site" description="Nucleophile" evidence="14">
    <location>
        <position position="708"/>
    </location>
</feature>
<evidence type="ECO:0000256" key="12">
    <source>
        <dbReference type="ARBA" id="ARBA00032797"/>
    </source>
</evidence>
<dbReference type="FunFam" id="3.20.20.80:FF:000020">
    <property type="entry name" value="Beta-glucosidase 12"/>
    <property type="match status" value="1"/>
</dbReference>
<dbReference type="EC" id="3.2.1.147" evidence="6"/>
<keyword evidence="9 15" id="KW-0378">Hydrolase</keyword>
<comment type="caution">
    <text evidence="17">The sequence shown here is derived from an EMBL/GenBank/DDBJ whole genome shotgun (WGS) entry which is preliminary data.</text>
</comment>
<evidence type="ECO:0000256" key="10">
    <source>
        <dbReference type="ARBA" id="ARBA00023295"/>
    </source>
</evidence>
<dbReference type="EMBL" id="QGKW02001988">
    <property type="protein sequence ID" value="KAF2550904.1"/>
    <property type="molecule type" value="Genomic_DNA"/>
</dbReference>
<comment type="similarity">
    <text evidence="4">Belongs to the glycosyl hydrolase 1 family.</text>
</comment>
<evidence type="ECO:0000256" key="8">
    <source>
        <dbReference type="ARBA" id="ARBA00022554"/>
    </source>
</evidence>
<sequence length="806" mass="92953">MYISVCPLWILCFIIITLVSSSSSTIWYEDHVSLREINTQENFSFPKDFLFGTASSAYQYEGAYLTDGKTLSNWDAFTSIPGKIADGTHGKVAVDHYHRYPEDLDLMQDLGVNSYRFSLSWARILPKGRLGDVNMEGIDHYNRMINAILKRGMEPFVTLTHYDIPQELELRYKSWLSPQIRESRTHPFAFDLIARLFAGWPRKRLEKEKAIKSFPKDFLFGTASSAYQYEGAYLADGKTLSNWDVFTSIPGKSQMDPMEKSLLIITMYIRWKVWRCEHGRDGAIYHFDTLYDTPQELELRYGSLLDPQVREDFEHYAEICFRHFGNRVKFWTTLNEPNVQVILGYRKGTYPPSRCSKTFANCTRGGSDIEPLVAAHNIIRSHLAAVNLYRTKFQEEQRGKIGIVMNTIWFEPVSDSLADRLAAERAQAFYLTWFLDPVVFGRYPREMKDILGEDLPRFTKDDFKSSKNGLDFIGINQYTSRYAKDCLHTACKPGQGGSRAEGFVYSNALKDGLPLGEPAGVNWFNVYPQGMEEMLMYATERYRNIPLNVTENDQRGKIGIVMNTIWFEPVSDSLAYRLAAERAQAFYLTWFLDPVVFGRYPREMKDILGEDLPKFTKDDLKSSKSGLDFIGIYQYTSRYTKDCLHTTCEPGKGGSRAEGFVYSNALKAGLPLGEPTGVNWFNVYPQGMEEMLMYATERYRNIPLYVTENGFGENNTGVLLDDYQRVKFMSNYLDALKRAMRKGANVRGYFTWSLLDNFEWISGFTIRFGMYHVDFDTLERTPRLSASWYKNFIFNHIVQAKDNEDA</sequence>
<evidence type="ECO:0000256" key="5">
    <source>
        <dbReference type="ARBA" id="ARBA00011738"/>
    </source>
</evidence>
<keyword evidence="16" id="KW-0732">Signal</keyword>
<dbReference type="PANTHER" id="PTHR10353">
    <property type="entry name" value="GLYCOSYL HYDROLASE"/>
    <property type="match status" value="1"/>
</dbReference>
<comment type="function">
    <text evidence="2">Degradation of glucosinolates (glucose residue linked by a thioglucoside bound to an amino acid derivative) to glucose, sulfate and any of the products: thiocyanates, isothiocyanates, nitriles, epithionitriles or oxazolidine-2-thiones.</text>
</comment>
<evidence type="ECO:0000256" key="15">
    <source>
        <dbReference type="RuleBase" id="RU004468"/>
    </source>
</evidence>
<reference evidence="17" key="1">
    <citation type="submission" date="2019-12" db="EMBL/GenBank/DDBJ databases">
        <title>Genome sequencing and annotation of Brassica cretica.</title>
        <authorList>
            <person name="Studholme D.J."/>
            <person name="Sarris P.F."/>
        </authorList>
    </citation>
    <scope>NUCLEOTIDE SEQUENCE</scope>
    <source>
        <strain evidence="17">PFS-001/15</strain>
        <tissue evidence="17">Leaf</tissue>
    </source>
</reference>
<comment type="subunit">
    <text evidence="5">Homodimer.</text>
</comment>
<dbReference type="SUPFAM" id="SSF51445">
    <property type="entry name" value="(Trans)glycosidases"/>
    <property type="match status" value="3"/>
</dbReference>
<feature type="chain" id="PRO_5035941404" description="Sinigrinase" evidence="16">
    <location>
        <begin position="22"/>
        <end position="806"/>
    </location>
</feature>
<accession>A0A8S9H1W7</accession>
<evidence type="ECO:0000256" key="16">
    <source>
        <dbReference type="SAM" id="SignalP"/>
    </source>
</evidence>
<dbReference type="InterPro" id="IPR017853">
    <property type="entry name" value="GH"/>
</dbReference>
<evidence type="ECO:0000256" key="9">
    <source>
        <dbReference type="ARBA" id="ARBA00022801"/>
    </source>
</evidence>
<feature type="signal peptide" evidence="16">
    <location>
        <begin position="1"/>
        <end position="21"/>
    </location>
</feature>
<evidence type="ECO:0000256" key="3">
    <source>
        <dbReference type="ARBA" id="ARBA00004116"/>
    </source>
</evidence>
<dbReference type="PANTHER" id="PTHR10353:SF27">
    <property type="entry name" value="BETA-GLUCOSIDASE 47"/>
    <property type="match status" value="1"/>
</dbReference>
<dbReference type="PROSITE" id="PS00653">
    <property type="entry name" value="GLYCOSYL_HYDROL_F1_2"/>
    <property type="match status" value="2"/>
</dbReference>
<evidence type="ECO:0000256" key="4">
    <source>
        <dbReference type="ARBA" id="ARBA00010838"/>
    </source>
</evidence>
<dbReference type="GO" id="GO:0047782">
    <property type="term" value="F:coniferin beta-glucosidase activity"/>
    <property type="evidence" value="ECO:0007669"/>
    <property type="project" value="UniProtKB-ARBA"/>
</dbReference>
<dbReference type="InterPro" id="IPR001360">
    <property type="entry name" value="Glyco_hydro_1"/>
</dbReference>
<evidence type="ECO:0000256" key="14">
    <source>
        <dbReference type="PROSITE-ProRule" id="PRU10055"/>
    </source>
</evidence>
<comment type="subcellular location">
    <subcellularLocation>
        <location evidence="3">Vacuole</location>
    </subcellularLocation>
</comment>
<dbReference type="InterPro" id="IPR033132">
    <property type="entry name" value="GH_1_N_CS"/>
</dbReference>
<evidence type="ECO:0000256" key="13">
    <source>
        <dbReference type="ARBA" id="ARBA00034026"/>
    </source>
</evidence>
<dbReference type="Pfam" id="PF00232">
    <property type="entry name" value="Glyco_hydro_1"/>
    <property type="match status" value="4"/>
</dbReference>
<dbReference type="EC" id="3.2.1.21" evidence="7"/>
<dbReference type="GO" id="GO:0019137">
    <property type="term" value="F:thioglucosidase activity"/>
    <property type="evidence" value="ECO:0007669"/>
    <property type="project" value="UniProtKB-EC"/>
</dbReference>
<comment type="catalytic activity">
    <reaction evidence="1">
        <text>Hydrolysis of terminal, non-reducing beta-D-glucosyl residues with release of beta-D-glucose.</text>
        <dbReference type="EC" id="3.2.1.21"/>
    </reaction>
</comment>
<keyword evidence="10 15" id="KW-0326">Glycosidase</keyword>
<evidence type="ECO:0000256" key="6">
    <source>
        <dbReference type="ARBA" id="ARBA00012250"/>
    </source>
</evidence>
<gene>
    <name evidence="17" type="ORF">F2Q68_00037249</name>
</gene>
<protein>
    <recommendedName>
        <fullName evidence="11">Sinigrinase</fullName>
        <ecNumber evidence="6">3.2.1.147</ecNumber>
        <ecNumber evidence="7">3.2.1.21</ecNumber>
    </recommendedName>
    <alternativeName>
        <fullName evidence="12">Thioglucosidase</fullName>
    </alternativeName>
</protein>
<dbReference type="PRINTS" id="PR00131">
    <property type="entry name" value="GLHYDRLASE1"/>
</dbReference>
<evidence type="ECO:0000256" key="7">
    <source>
        <dbReference type="ARBA" id="ARBA00012744"/>
    </source>
</evidence>
<name>A0A8S9H1W7_BRACR</name>
<evidence type="ECO:0000256" key="2">
    <source>
        <dbReference type="ARBA" id="ARBA00003014"/>
    </source>
</evidence>
<dbReference type="Proteomes" id="UP000712281">
    <property type="component" value="Unassembled WGS sequence"/>
</dbReference>
<dbReference type="GO" id="GO:0005975">
    <property type="term" value="P:carbohydrate metabolic process"/>
    <property type="evidence" value="ECO:0007669"/>
    <property type="project" value="InterPro"/>
</dbReference>
<dbReference type="PROSITE" id="PS00572">
    <property type="entry name" value="GLYCOSYL_HYDROL_F1_1"/>
    <property type="match status" value="1"/>
</dbReference>
<dbReference type="GO" id="GO:0005773">
    <property type="term" value="C:vacuole"/>
    <property type="evidence" value="ECO:0007669"/>
    <property type="project" value="UniProtKB-SubCell"/>
</dbReference>
<dbReference type="Gene3D" id="3.20.20.80">
    <property type="entry name" value="Glycosidases"/>
    <property type="match status" value="4"/>
</dbReference>
<proteinExistence type="inferred from homology"/>
<evidence type="ECO:0000313" key="17">
    <source>
        <dbReference type="EMBL" id="KAF2550904.1"/>
    </source>
</evidence>
<evidence type="ECO:0000313" key="18">
    <source>
        <dbReference type="Proteomes" id="UP000712281"/>
    </source>
</evidence>
<keyword evidence="8" id="KW-0926">Vacuole</keyword>
<evidence type="ECO:0000256" key="11">
    <source>
        <dbReference type="ARBA" id="ARBA00032643"/>
    </source>
</evidence>